<dbReference type="Gene3D" id="6.10.30.10">
    <property type="match status" value="1"/>
</dbReference>
<feature type="domain" description="ChsH2 C-terminal OB-fold" evidence="1">
    <location>
        <begin position="64"/>
        <end position="134"/>
    </location>
</feature>
<organism evidence="2 3">
    <name type="scientific">Rhodococcoides kyotonense</name>
    <dbReference type="NCBI Taxonomy" id="398843"/>
    <lineage>
        <taxon>Bacteria</taxon>
        <taxon>Bacillati</taxon>
        <taxon>Actinomycetota</taxon>
        <taxon>Actinomycetes</taxon>
        <taxon>Mycobacteriales</taxon>
        <taxon>Nocardiaceae</taxon>
        <taxon>Rhodococcoides</taxon>
    </lineage>
</organism>
<comment type="caution">
    <text evidence="2">The sequence shown here is derived from an EMBL/GenBank/DDBJ whole genome shotgun (WGS) entry which is preliminary data.</text>
</comment>
<proteinExistence type="predicted"/>
<evidence type="ECO:0000313" key="2">
    <source>
        <dbReference type="EMBL" id="OAK56204.1"/>
    </source>
</evidence>
<keyword evidence="3" id="KW-1185">Reference proteome</keyword>
<dbReference type="InterPro" id="IPR052513">
    <property type="entry name" value="Thioester_dehydratase-like"/>
</dbReference>
<accession>A0A177YKW9</accession>
<evidence type="ECO:0000313" key="3">
    <source>
        <dbReference type="Proteomes" id="UP000077519"/>
    </source>
</evidence>
<dbReference type="PANTHER" id="PTHR34075">
    <property type="entry name" value="BLR3430 PROTEIN"/>
    <property type="match status" value="1"/>
</dbReference>
<dbReference type="SUPFAM" id="SSF50249">
    <property type="entry name" value="Nucleic acid-binding proteins"/>
    <property type="match status" value="1"/>
</dbReference>
<dbReference type="InterPro" id="IPR012340">
    <property type="entry name" value="NA-bd_OB-fold"/>
</dbReference>
<dbReference type="InterPro" id="IPR002878">
    <property type="entry name" value="ChsH2_C"/>
</dbReference>
<sequence length="152" mass="16929">MTSPTTTQHVHWDLDYDIHLGETWGRFMNGLKEKKIYANTGGSKKVYVPPMAYCEESFEPNDTWVELSGEGDLEVFTVAWQGFRGGPKTPYAIGGIRLDGADTLLMHYVVGLDFSDPAGIRAQLPKGSRVRAVWAEERSGQILDIAHFEPAI</sequence>
<dbReference type="Proteomes" id="UP000077519">
    <property type="component" value="Unassembled WGS sequence"/>
</dbReference>
<dbReference type="PANTHER" id="PTHR34075:SF4">
    <property type="entry name" value="DUF35 DOMAIN-CONTAINING PROTEIN"/>
    <property type="match status" value="1"/>
</dbReference>
<dbReference type="Pfam" id="PF01796">
    <property type="entry name" value="OB_ChsH2_C"/>
    <property type="match status" value="1"/>
</dbReference>
<name>A0A177YKW9_9NOCA</name>
<gene>
    <name evidence="2" type="ORF">A3K89_17130</name>
</gene>
<reference evidence="2 3" key="1">
    <citation type="submission" date="2016-03" db="EMBL/GenBank/DDBJ databases">
        <title>Genome sequence of Rhodococcus kyotonensis KB10.</title>
        <authorList>
            <person name="Jeong H."/>
            <person name="Hong C.E."/>
            <person name="Jo S.H."/>
            <person name="Park J.M."/>
        </authorList>
    </citation>
    <scope>NUCLEOTIDE SEQUENCE [LARGE SCALE GENOMIC DNA]</scope>
    <source>
        <strain evidence="2 3">KB10</strain>
    </source>
</reference>
<protein>
    <recommendedName>
        <fullName evidence="1">ChsH2 C-terminal OB-fold domain-containing protein</fullName>
    </recommendedName>
</protein>
<evidence type="ECO:0000259" key="1">
    <source>
        <dbReference type="Pfam" id="PF01796"/>
    </source>
</evidence>
<dbReference type="RefSeq" id="WP_068422367.1">
    <property type="nucleotide sequence ID" value="NZ_LVHI01000005.1"/>
</dbReference>
<dbReference type="EMBL" id="LVHI01000005">
    <property type="protein sequence ID" value="OAK56204.1"/>
    <property type="molecule type" value="Genomic_DNA"/>
</dbReference>
<dbReference type="AlphaFoldDB" id="A0A177YKW9"/>